<dbReference type="RefSeq" id="XP_067759496.1">
    <property type="nucleotide sequence ID" value="XM_067903058.1"/>
</dbReference>
<feature type="region of interest" description="Disordered" evidence="1">
    <location>
        <begin position="1"/>
        <end position="30"/>
    </location>
</feature>
<dbReference type="GeneID" id="94293135"/>
<protein>
    <submittedName>
        <fullName evidence="2">Uncharacterized protein</fullName>
    </submittedName>
</protein>
<proteinExistence type="predicted"/>
<accession>A0A836LKD1</accession>
<feature type="region of interest" description="Disordered" evidence="1">
    <location>
        <begin position="284"/>
        <end position="310"/>
    </location>
</feature>
<evidence type="ECO:0000313" key="2">
    <source>
        <dbReference type="EMBL" id="KAG5511175.1"/>
    </source>
</evidence>
<dbReference type="OrthoDB" id="266737at2759"/>
<feature type="region of interest" description="Disordered" evidence="1">
    <location>
        <begin position="162"/>
        <end position="181"/>
    </location>
</feature>
<name>A0A836LKD1_9TRYP</name>
<keyword evidence="3" id="KW-1185">Reference proteome</keyword>
<gene>
    <name evidence="2" type="ORF">JKF63_07117</name>
</gene>
<evidence type="ECO:0000256" key="1">
    <source>
        <dbReference type="SAM" id="MobiDB-lite"/>
    </source>
</evidence>
<sequence length="476" mass="49985">MKRHPPTFSVHRYDTDTLSSSPSASGDFSGGGASTSSGSYAYYYEGSGSWSPTALLAVATTAANSTSDLGSSSTSGFSDVLIPSSAYLSPAVLPNRALAHSAATPRVSIVGLNSTPSASGFAVSDCGGRQVGAARKRQAASAATVTSTSDTLEVDDTNAVAHPPQLLGTEPSPLPSAAVGGLRTSPAALAPVTHGADDVSPTSTHHFSEVGPARCSPPTADLDAATHRSGEGGSRDKPVLNVLSTILTVPITVPLAPEDVERRREEGGLSYPSHLTLRMVPRAQPVRPSGSAVAEDRRRVTGKGGDRAGSDAAAVGVTRAPKTVCLSCGFFFTCCSERAKRKTEDGTARRQRPKYNLRSHHVPLVGFRTTREPSKLMRDTHYTLPRVDEAAVYRSIENDVGATDAHLKRLQRAVQQGDQRARSKCLETSSAFGSRTAGGPDMAEQSAFFGNGDWQGHSIVYHCERPQVCLEPIDSD</sequence>
<reference evidence="2 3" key="1">
    <citation type="submission" date="2021-02" db="EMBL/GenBank/DDBJ databases">
        <title>Porcisia hertigi Genome sequencing and assembly.</title>
        <authorList>
            <person name="Almutairi H."/>
            <person name="Gatherer D."/>
        </authorList>
    </citation>
    <scope>NUCLEOTIDE SEQUENCE [LARGE SCALE GENOMIC DNA]</scope>
    <source>
        <strain evidence="2 3">C119</strain>
    </source>
</reference>
<organism evidence="2 3">
    <name type="scientific">Porcisia hertigi</name>
    <dbReference type="NCBI Taxonomy" id="2761500"/>
    <lineage>
        <taxon>Eukaryota</taxon>
        <taxon>Discoba</taxon>
        <taxon>Euglenozoa</taxon>
        <taxon>Kinetoplastea</taxon>
        <taxon>Metakinetoplastina</taxon>
        <taxon>Trypanosomatida</taxon>
        <taxon>Trypanosomatidae</taxon>
        <taxon>Leishmaniinae</taxon>
        <taxon>Porcisia</taxon>
    </lineage>
</organism>
<dbReference type="AlphaFoldDB" id="A0A836LKD1"/>
<dbReference type="EMBL" id="JAFJZO010000006">
    <property type="protein sequence ID" value="KAG5511175.1"/>
    <property type="molecule type" value="Genomic_DNA"/>
</dbReference>
<comment type="caution">
    <text evidence="2">The sequence shown here is derived from an EMBL/GenBank/DDBJ whole genome shotgun (WGS) entry which is preliminary data.</text>
</comment>
<feature type="region of interest" description="Disordered" evidence="1">
    <location>
        <begin position="192"/>
        <end position="237"/>
    </location>
</feature>
<evidence type="ECO:0000313" key="3">
    <source>
        <dbReference type="Proteomes" id="UP000674318"/>
    </source>
</evidence>
<feature type="compositionally biased region" description="Basic and acidic residues" evidence="1">
    <location>
        <begin position="224"/>
        <end position="237"/>
    </location>
</feature>
<feature type="compositionally biased region" description="Basic and acidic residues" evidence="1">
    <location>
        <begin position="294"/>
        <end position="309"/>
    </location>
</feature>
<dbReference type="Proteomes" id="UP000674318">
    <property type="component" value="Chromosome 6"/>
</dbReference>
<dbReference type="KEGG" id="phet:94293135"/>